<dbReference type="SUPFAM" id="SSF50978">
    <property type="entry name" value="WD40 repeat-like"/>
    <property type="match status" value="1"/>
</dbReference>
<sequence>MATDKRLSDVENDSIVEVLAGTRASWVCSSTRREVKVLLGGFGVAIARWLTGFRPRGHTEAVTAIAFSPRPGSPYQLLSSSDDGTCLIWDARGVQLAPRI</sequence>
<dbReference type="Pfam" id="PF00400">
    <property type="entry name" value="WD40"/>
    <property type="match status" value="1"/>
</dbReference>
<proteinExistence type="predicted"/>
<accession>A0A178VSD6</accession>
<reference evidence="3" key="1">
    <citation type="journal article" date="2016" name="Proc. Natl. Acad. Sci. U.S.A.">
        <title>Chromosome-level assembly of Arabidopsis thaliana Ler reveals the extent of translocation and inversion polymorphisms.</title>
        <authorList>
            <person name="Zapata L."/>
            <person name="Ding J."/>
            <person name="Willing E.M."/>
            <person name="Hartwig B."/>
            <person name="Bezdan D."/>
            <person name="Jiao W.B."/>
            <person name="Patel V."/>
            <person name="Velikkakam James G."/>
            <person name="Koornneef M."/>
            <person name="Ossowski S."/>
            <person name="Schneeberger K."/>
        </authorList>
    </citation>
    <scope>NUCLEOTIDE SEQUENCE [LARGE SCALE GENOMIC DNA]</scope>
    <source>
        <strain evidence="3">cv. Landsberg erecta</strain>
    </source>
</reference>
<protein>
    <submittedName>
        <fullName evidence="2">Uncharacterized protein</fullName>
    </submittedName>
</protein>
<dbReference type="InterPro" id="IPR001680">
    <property type="entry name" value="WD40_rpt"/>
</dbReference>
<evidence type="ECO:0000256" key="1">
    <source>
        <dbReference type="PROSITE-ProRule" id="PRU00221"/>
    </source>
</evidence>
<dbReference type="PANTHER" id="PTHR16266">
    <property type="entry name" value="WD REPEAT DOMAIN 9"/>
    <property type="match status" value="1"/>
</dbReference>
<dbReference type="InterPro" id="IPR052060">
    <property type="entry name" value="Bromo_WD_repeat"/>
</dbReference>
<dbReference type="PROSITE" id="PS50294">
    <property type="entry name" value="WD_REPEATS_REGION"/>
    <property type="match status" value="1"/>
</dbReference>
<gene>
    <name evidence="2" type="ordered locus">AXX17_At2g10260</name>
</gene>
<dbReference type="InterPro" id="IPR015943">
    <property type="entry name" value="WD40/YVTN_repeat-like_dom_sf"/>
</dbReference>
<dbReference type="SMART" id="SM00320">
    <property type="entry name" value="WD40"/>
    <property type="match status" value="1"/>
</dbReference>
<comment type="caution">
    <text evidence="2">The sequence shown here is derived from an EMBL/GenBank/DDBJ whole genome shotgun (WGS) entry which is preliminary data.</text>
</comment>
<keyword evidence="1" id="KW-0853">WD repeat</keyword>
<organism evidence="2 3">
    <name type="scientific">Arabidopsis thaliana</name>
    <name type="common">Mouse-ear cress</name>
    <dbReference type="NCBI Taxonomy" id="3702"/>
    <lineage>
        <taxon>Eukaryota</taxon>
        <taxon>Viridiplantae</taxon>
        <taxon>Streptophyta</taxon>
        <taxon>Embryophyta</taxon>
        <taxon>Tracheophyta</taxon>
        <taxon>Spermatophyta</taxon>
        <taxon>Magnoliopsida</taxon>
        <taxon>eudicotyledons</taxon>
        <taxon>Gunneridae</taxon>
        <taxon>Pentapetalae</taxon>
        <taxon>rosids</taxon>
        <taxon>malvids</taxon>
        <taxon>Brassicales</taxon>
        <taxon>Brassicaceae</taxon>
        <taxon>Camelineae</taxon>
        <taxon>Arabidopsis</taxon>
    </lineage>
</organism>
<feature type="repeat" description="WD" evidence="1">
    <location>
        <begin position="55"/>
        <end position="90"/>
    </location>
</feature>
<dbReference type="EMBL" id="LUHQ01000002">
    <property type="protein sequence ID" value="OAP08688.1"/>
    <property type="molecule type" value="Genomic_DNA"/>
</dbReference>
<dbReference type="Gene3D" id="2.130.10.10">
    <property type="entry name" value="YVTN repeat-like/Quinoprotein amine dehydrogenase"/>
    <property type="match status" value="1"/>
</dbReference>
<evidence type="ECO:0000313" key="2">
    <source>
        <dbReference type="EMBL" id="OAP08688.1"/>
    </source>
</evidence>
<dbReference type="PANTHER" id="PTHR16266:SF17">
    <property type="entry name" value="BRWD3"/>
    <property type="match status" value="1"/>
</dbReference>
<evidence type="ECO:0000313" key="3">
    <source>
        <dbReference type="Proteomes" id="UP000078284"/>
    </source>
</evidence>
<dbReference type="PROSITE" id="PS50082">
    <property type="entry name" value="WD_REPEATS_2"/>
    <property type="match status" value="1"/>
</dbReference>
<dbReference type="AlphaFoldDB" id="A0A178VSD6"/>
<dbReference type="Proteomes" id="UP000078284">
    <property type="component" value="Chromosome 2"/>
</dbReference>
<dbReference type="InterPro" id="IPR036322">
    <property type="entry name" value="WD40_repeat_dom_sf"/>
</dbReference>
<name>A0A178VSD6_ARATH</name>